<dbReference type="Pfam" id="PF05521">
    <property type="entry name" value="Phage_HCP"/>
    <property type="match status" value="1"/>
</dbReference>
<keyword evidence="2" id="KW-1185">Reference proteome</keyword>
<dbReference type="OrthoDB" id="2200096at2"/>
<evidence type="ECO:0000313" key="2">
    <source>
        <dbReference type="Proteomes" id="UP000286773"/>
    </source>
</evidence>
<protein>
    <recommendedName>
        <fullName evidence="3">Head-tail adaptor protein</fullName>
    </recommendedName>
</protein>
<dbReference type="EMBL" id="NGKC01000001">
    <property type="protein sequence ID" value="RSU14411.1"/>
    <property type="molecule type" value="Genomic_DNA"/>
</dbReference>
<organism evidence="1 2">
    <name type="scientific">Vagococcus acidifermentans</name>
    <dbReference type="NCBI Taxonomy" id="564710"/>
    <lineage>
        <taxon>Bacteria</taxon>
        <taxon>Bacillati</taxon>
        <taxon>Bacillota</taxon>
        <taxon>Bacilli</taxon>
        <taxon>Lactobacillales</taxon>
        <taxon>Enterococcaceae</taxon>
        <taxon>Vagococcus</taxon>
    </lineage>
</organism>
<dbReference type="Proteomes" id="UP000286773">
    <property type="component" value="Unassembled WGS sequence"/>
</dbReference>
<accession>A0A430B2D1</accession>
<dbReference type="RefSeq" id="WP_126811004.1">
    <property type="nucleotide sequence ID" value="NZ_NGKC01000001.1"/>
</dbReference>
<dbReference type="Gene3D" id="2.40.10.270">
    <property type="entry name" value="Bacteriophage SPP1 head-tail adaptor protein"/>
    <property type="match status" value="1"/>
</dbReference>
<dbReference type="InterPro" id="IPR038666">
    <property type="entry name" value="SSP1_head-tail_sf"/>
</dbReference>
<gene>
    <name evidence="1" type="ORF">CBF27_00025</name>
</gene>
<reference evidence="1 2" key="1">
    <citation type="submission" date="2017-05" db="EMBL/GenBank/DDBJ databases">
        <title>Vagococcus spp. assemblies.</title>
        <authorList>
            <person name="Gulvik C.A."/>
        </authorList>
    </citation>
    <scope>NUCLEOTIDE SEQUENCE [LARGE SCALE GENOMIC DNA]</scope>
    <source>
        <strain evidence="1 2">LMG 24798</strain>
    </source>
</reference>
<dbReference type="NCBIfam" id="TIGR01563">
    <property type="entry name" value="gp16_SPP1"/>
    <property type="match status" value="1"/>
</dbReference>
<comment type="caution">
    <text evidence="1">The sequence shown here is derived from an EMBL/GenBank/DDBJ whole genome shotgun (WGS) entry which is preliminary data.</text>
</comment>
<dbReference type="InterPro" id="IPR008767">
    <property type="entry name" value="Phage_SPP1_head-tail_adaptor"/>
</dbReference>
<evidence type="ECO:0000313" key="1">
    <source>
        <dbReference type="EMBL" id="RSU14411.1"/>
    </source>
</evidence>
<name>A0A430B2D1_9ENTE</name>
<evidence type="ECO:0008006" key="3">
    <source>
        <dbReference type="Google" id="ProtNLM"/>
    </source>
</evidence>
<proteinExistence type="predicted"/>
<sequence>MPLIKNINELDQRIKFQKYKSYQNEDGEIVKELVVIGECWCKIKSQLLKEYQAMVGTVLEDTVNFVIRSHQSFAIDHTMAILYKGQSYDIVRSMPDATDKEYAVIVARLKK</sequence>
<dbReference type="AlphaFoldDB" id="A0A430B2D1"/>